<organism evidence="1 2">
    <name type="scientific">Portunus trituberculatus</name>
    <name type="common">Swimming crab</name>
    <name type="synonym">Neptunus trituberculatus</name>
    <dbReference type="NCBI Taxonomy" id="210409"/>
    <lineage>
        <taxon>Eukaryota</taxon>
        <taxon>Metazoa</taxon>
        <taxon>Ecdysozoa</taxon>
        <taxon>Arthropoda</taxon>
        <taxon>Crustacea</taxon>
        <taxon>Multicrustacea</taxon>
        <taxon>Malacostraca</taxon>
        <taxon>Eumalacostraca</taxon>
        <taxon>Eucarida</taxon>
        <taxon>Decapoda</taxon>
        <taxon>Pleocyemata</taxon>
        <taxon>Brachyura</taxon>
        <taxon>Eubrachyura</taxon>
        <taxon>Portunoidea</taxon>
        <taxon>Portunidae</taxon>
        <taxon>Portuninae</taxon>
        <taxon>Portunus</taxon>
    </lineage>
</organism>
<name>A0A5B7CEH5_PORTR</name>
<evidence type="ECO:0000313" key="2">
    <source>
        <dbReference type="Proteomes" id="UP000324222"/>
    </source>
</evidence>
<protein>
    <submittedName>
        <fullName evidence="1">Uncharacterized protein</fullName>
    </submittedName>
</protein>
<evidence type="ECO:0000313" key="1">
    <source>
        <dbReference type="EMBL" id="MPC07929.1"/>
    </source>
</evidence>
<reference evidence="1 2" key="1">
    <citation type="submission" date="2019-05" db="EMBL/GenBank/DDBJ databases">
        <title>Another draft genome of Portunus trituberculatus and its Hox gene families provides insights of decapod evolution.</title>
        <authorList>
            <person name="Jeong J.-H."/>
            <person name="Song I."/>
            <person name="Kim S."/>
            <person name="Choi T."/>
            <person name="Kim D."/>
            <person name="Ryu S."/>
            <person name="Kim W."/>
        </authorList>
    </citation>
    <scope>NUCLEOTIDE SEQUENCE [LARGE SCALE GENOMIC DNA]</scope>
    <source>
        <tissue evidence="1">Muscle</tissue>
    </source>
</reference>
<dbReference type="AlphaFoldDB" id="A0A5B7CEH5"/>
<dbReference type="EMBL" id="VSRR010000012">
    <property type="protein sequence ID" value="MPC07929.1"/>
    <property type="molecule type" value="Genomic_DNA"/>
</dbReference>
<sequence length="70" mass="7445">MQRGMGVVVHVQSEVGVVMHVQSGVGFDVHLQSGVGIVMHVKSGLQWKGRGGTSADYVVVQYVHSGERGL</sequence>
<proteinExistence type="predicted"/>
<keyword evidence="2" id="KW-1185">Reference proteome</keyword>
<comment type="caution">
    <text evidence="1">The sequence shown here is derived from an EMBL/GenBank/DDBJ whole genome shotgun (WGS) entry which is preliminary data.</text>
</comment>
<gene>
    <name evidence="1" type="ORF">E2C01_000497</name>
</gene>
<dbReference type="Proteomes" id="UP000324222">
    <property type="component" value="Unassembled WGS sequence"/>
</dbReference>
<accession>A0A5B7CEH5</accession>